<dbReference type="InterPro" id="IPR029068">
    <property type="entry name" value="Glyas_Bleomycin-R_OHBP_Dase"/>
</dbReference>
<comment type="caution">
    <text evidence="2">The sequence shown here is derived from an EMBL/GenBank/DDBJ whole genome shotgun (WGS) entry which is preliminary data.</text>
</comment>
<dbReference type="Proteomes" id="UP000242427">
    <property type="component" value="Unassembled WGS sequence"/>
</dbReference>
<dbReference type="SUPFAM" id="SSF54593">
    <property type="entry name" value="Glyoxalase/Bleomycin resistance protein/Dihydroxybiphenyl dioxygenase"/>
    <property type="match status" value="1"/>
</dbReference>
<keyword evidence="3" id="KW-1185">Reference proteome</keyword>
<evidence type="ECO:0000259" key="1">
    <source>
        <dbReference type="Pfam" id="PF00903"/>
    </source>
</evidence>
<evidence type="ECO:0000313" key="3">
    <source>
        <dbReference type="Proteomes" id="UP000242427"/>
    </source>
</evidence>
<dbReference type="Pfam" id="PF00903">
    <property type="entry name" value="Glyoxalase"/>
    <property type="match status" value="1"/>
</dbReference>
<accession>A0A9X7JP73</accession>
<evidence type="ECO:0000313" key="2">
    <source>
        <dbReference type="EMBL" id="PSJ27106.1"/>
    </source>
</evidence>
<proteinExistence type="predicted"/>
<protein>
    <recommendedName>
        <fullName evidence="1">Glyoxalase/fosfomycin resistance/dioxygenase domain-containing protein</fullName>
    </recommendedName>
</protein>
<dbReference type="EMBL" id="PXWG01000051">
    <property type="protein sequence ID" value="PSJ27106.1"/>
    <property type="molecule type" value="Genomic_DNA"/>
</dbReference>
<dbReference type="InterPro" id="IPR004360">
    <property type="entry name" value="Glyas_Fos-R_dOase_dom"/>
</dbReference>
<sequence>MADDFDTTADRIRPHVTVVHDTMTNYDRTGREFFFSDPDGYLIGIFGPHDITLFCPAADTP</sequence>
<gene>
    <name evidence="2" type="ORF">B7P34_19430</name>
</gene>
<name>A0A9X7JP73_9ACTN</name>
<organism evidence="2 3">
    <name type="scientific">Streptosporangium nondiastaticum</name>
    <dbReference type="NCBI Taxonomy" id="35764"/>
    <lineage>
        <taxon>Bacteria</taxon>
        <taxon>Bacillati</taxon>
        <taxon>Actinomycetota</taxon>
        <taxon>Actinomycetes</taxon>
        <taxon>Streptosporangiales</taxon>
        <taxon>Streptosporangiaceae</taxon>
        <taxon>Streptosporangium</taxon>
    </lineage>
</organism>
<dbReference type="AlphaFoldDB" id="A0A9X7JP73"/>
<dbReference type="Gene3D" id="3.10.180.10">
    <property type="entry name" value="2,3-Dihydroxybiphenyl 1,2-Dioxygenase, domain 1"/>
    <property type="match status" value="1"/>
</dbReference>
<dbReference type="OrthoDB" id="9792323at2"/>
<reference evidence="2 3" key="1">
    <citation type="submission" date="2018-03" db="EMBL/GenBank/DDBJ databases">
        <title>Chitinolytic properties of Streptosporangium nondiastaticum TBG75A20.</title>
        <authorList>
            <person name="Gayathri V."/>
            <person name="Shiburaj S."/>
        </authorList>
    </citation>
    <scope>NUCLEOTIDE SEQUENCE [LARGE SCALE GENOMIC DNA]</scope>
    <source>
        <strain evidence="2 3">TBG75A20</strain>
    </source>
</reference>
<feature type="domain" description="Glyoxalase/fosfomycin resistance/dioxygenase" evidence="1">
    <location>
        <begin position="3"/>
        <end position="43"/>
    </location>
</feature>